<dbReference type="OMA" id="GVPNMFR"/>
<proteinExistence type="inferred from homology"/>
<comment type="function">
    <text evidence="13">Component of the ubiquinol-cytochrome c oxidoreductase, a multisubunit transmembrane complex that is part of the mitochondrial electron transport chain which drives oxidative phosphorylation. The complex plays an important role in the uptake of multiple carbon sources present in different host niches.</text>
</comment>
<dbReference type="InterPro" id="IPR036642">
    <property type="entry name" value="Cyt_bc1_su8_sf"/>
</dbReference>
<evidence type="ECO:0000256" key="8">
    <source>
        <dbReference type="ARBA" id="ARBA00022982"/>
    </source>
</evidence>
<evidence type="ECO:0000256" key="5">
    <source>
        <dbReference type="ARBA" id="ARBA00022660"/>
    </source>
</evidence>
<dbReference type="KEGG" id="hazt:108674248"/>
<comment type="subunit">
    <text evidence="12 13">Component of the ubiquinol-cytochrome c oxidoreductase (cytochrome b-c1 complex, complex III, CIII), a multisubunit enzyme composed of 11 subunits. The complex is composed of 3 respiratory subunits cytochrome b, cytochrome c1 and Rieske protein UQCRFS1, 2 core protein subunits UQCRC1/QCR1 and UQCRC2/QCR2, and 6 low-molecular weight protein subunits UQCRH/QCR6, UQCRB/QCR7, UQCRQ/QCR8, UQCR10/QCR9, UQCR11/QCR10 and subunit 9, the cleavage product of Rieske protein UQCRFS1. The complex exists as an obligatory dimer and forms supercomplexes (SCs) in the inner mitochondrial membrane with NADH-ubiquinone oxidoreductase (complex I, CI) and cytochrome c oxidase (complex IV, CIV), resulting in different assemblies (supercomplex SCI(1)III(2)IV(1) and megacomplex MCI(2)III(2)IV(2)). Interacts with UQCC6.</text>
</comment>
<dbReference type="AlphaFoldDB" id="A0A8B7NV97"/>
<comment type="subcellular location">
    <subcellularLocation>
        <location evidence="1 13">Mitochondrion inner membrane</location>
        <topology evidence="1 13">Single-pass membrane protein</topology>
    </subcellularLocation>
</comment>
<evidence type="ECO:0000313" key="14">
    <source>
        <dbReference type="Proteomes" id="UP000694843"/>
    </source>
</evidence>
<evidence type="ECO:0000256" key="9">
    <source>
        <dbReference type="ARBA" id="ARBA00022989"/>
    </source>
</evidence>
<dbReference type="CTD" id="39950"/>
<dbReference type="PANTHER" id="PTHR12119">
    <property type="entry name" value="UBIQUINOL-CYTOCHROME C REDUCTASE COMPLEX UBIQUINONE-BINDING PROTEIN QP-C"/>
    <property type="match status" value="1"/>
</dbReference>
<dbReference type="GeneID" id="108674248"/>
<evidence type="ECO:0000256" key="2">
    <source>
        <dbReference type="ARBA" id="ARBA00007668"/>
    </source>
</evidence>
<dbReference type="FunFam" id="1.20.5.210:FF:000001">
    <property type="entry name" value="Cytochrome b-c1 complex subunit 8"/>
    <property type="match status" value="1"/>
</dbReference>
<evidence type="ECO:0000256" key="6">
    <source>
        <dbReference type="ARBA" id="ARBA00022692"/>
    </source>
</evidence>
<keyword evidence="4 13" id="KW-0813">Transport</keyword>
<dbReference type="SUPFAM" id="SSF81508">
    <property type="entry name" value="Ubiquinone-binding protein QP-C of cytochrome bc1 complex (Ubiquinol-cytochrome c reductase)"/>
    <property type="match status" value="1"/>
</dbReference>
<dbReference type="RefSeq" id="XP_018017673.1">
    <property type="nucleotide sequence ID" value="XM_018162184.2"/>
</dbReference>
<dbReference type="Proteomes" id="UP000694843">
    <property type="component" value="Unplaced"/>
</dbReference>
<dbReference type="OrthoDB" id="6683853at2759"/>
<feature type="transmembrane region" description="Helical" evidence="13">
    <location>
        <begin position="52"/>
        <end position="70"/>
    </location>
</feature>
<organism evidence="14 15">
    <name type="scientific">Hyalella azteca</name>
    <name type="common">Amphipod</name>
    <dbReference type="NCBI Taxonomy" id="294128"/>
    <lineage>
        <taxon>Eukaryota</taxon>
        <taxon>Metazoa</taxon>
        <taxon>Ecdysozoa</taxon>
        <taxon>Arthropoda</taxon>
        <taxon>Crustacea</taxon>
        <taxon>Multicrustacea</taxon>
        <taxon>Malacostraca</taxon>
        <taxon>Eumalacostraca</taxon>
        <taxon>Peracarida</taxon>
        <taxon>Amphipoda</taxon>
        <taxon>Senticaudata</taxon>
        <taxon>Talitrida</taxon>
        <taxon>Talitroidea</taxon>
        <taxon>Hyalellidae</taxon>
        <taxon>Hyalella</taxon>
    </lineage>
</organism>
<dbReference type="GO" id="GO:0045275">
    <property type="term" value="C:respiratory chain complex III"/>
    <property type="evidence" value="ECO:0007669"/>
    <property type="project" value="UniProtKB-UniRule"/>
</dbReference>
<dbReference type="InterPro" id="IPR004205">
    <property type="entry name" value="Cyt_bc1_su8"/>
</dbReference>
<reference evidence="15" key="1">
    <citation type="submission" date="2025-08" db="UniProtKB">
        <authorList>
            <consortium name="RefSeq"/>
        </authorList>
    </citation>
    <scope>IDENTIFICATION</scope>
    <source>
        <tissue evidence="15">Whole organism</tissue>
    </source>
</reference>
<evidence type="ECO:0000256" key="7">
    <source>
        <dbReference type="ARBA" id="ARBA00022792"/>
    </source>
</evidence>
<gene>
    <name evidence="15" type="primary">LOC108674248</name>
</gene>
<evidence type="ECO:0000256" key="3">
    <source>
        <dbReference type="ARBA" id="ARBA00016324"/>
    </source>
</evidence>
<keyword evidence="10 13" id="KW-0496">Mitochondrion</keyword>
<evidence type="ECO:0000256" key="1">
    <source>
        <dbReference type="ARBA" id="ARBA00004434"/>
    </source>
</evidence>
<sequence length="89" mass="10615">MKPTQPAMGQHWGELAHVRGIVKYSLSPFEQRPYANFFSKLLPNTIRRIRAQFFYVFPPFALGYYVYYTVEREHDRLLRKNPADYADEV</sequence>
<dbReference type="PANTHER" id="PTHR12119:SF2">
    <property type="entry name" value="CYTOCHROME B-C1 COMPLEX SUBUNIT 8"/>
    <property type="match status" value="1"/>
</dbReference>
<evidence type="ECO:0000313" key="15">
    <source>
        <dbReference type="RefSeq" id="XP_018017673.1"/>
    </source>
</evidence>
<keyword evidence="11 13" id="KW-0472">Membrane</keyword>
<keyword evidence="9 13" id="KW-1133">Transmembrane helix</keyword>
<dbReference type="GO" id="GO:0005743">
    <property type="term" value="C:mitochondrial inner membrane"/>
    <property type="evidence" value="ECO:0007669"/>
    <property type="project" value="UniProtKB-SubCell"/>
</dbReference>
<keyword evidence="8 13" id="KW-0249">Electron transport</keyword>
<keyword evidence="7 13" id="KW-0999">Mitochondrion inner membrane</keyword>
<evidence type="ECO:0000256" key="11">
    <source>
        <dbReference type="ARBA" id="ARBA00023136"/>
    </source>
</evidence>
<protein>
    <recommendedName>
        <fullName evidence="3 13">Cytochrome b-c1 complex subunit 8</fullName>
    </recommendedName>
    <alternativeName>
        <fullName evidence="13">Complex III subunit 8</fullName>
    </alternativeName>
</protein>
<evidence type="ECO:0000256" key="13">
    <source>
        <dbReference type="RuleBase" id="RU368118"/>
    </source>
</evidence>
<keyword evidence="5 13" id="KW-0679">Respiratory chain</keyword>
<evidence type="ECO:0000256" key="10">
    <source>
        <dbReference type="ARBA" id="ARBA00023128"/>
    </source>
</evidence>
<name>A0A8B7NV97_HYAAZ</name>
<dbReference type="Pfam" id="PF02939">
    <property type="entry name" value="UcrQ"/>
    <property type="match status" value="1"/>
</dbReference>
<dbReference type="GO" id="GO:0006122">
    <property type="term" value="P:mitochondrial electron transport, ubiquinol to cytochrome c"/>
    <property type="evidence" value="ECO:0007669"/>
    <property type="project" value="UniProtKB-UniRule"/>
</dbReference>
<evidence type="ECO:0000256" key="12">
    <source>
        <dbReference type="ARBA" id="ARBA00047105"/>
    </source>
</evidence>
<dbReference type="Gene3D" id="1.20.5.210">
    <property type="entry name" value="Cytochrome b-c1 complex subunit 8"/>
    <property type="match status" value="1"/>
</dbReference>
<comment type="similarity">
    <text evidence="2 13">Belongs to the UQCRQ/QCR8 family.</text>
</comment>
<accession>A0A8B7NV97</accession>
<evidence type="ECO:0000256" key="4">
    <source>
        <dbReference type="ARBA" id="ARBA00022448"/>
    </source>
</evidence>
<keyword evidence="6 13" id="KW-0812">Transmembrane</keyword>
<keyword evidence="14" id="KW-1185">Reference proteome</keyword>